<comment type="caution">
    <text evidence="10">The sequence shown here is derived from an EMBL/GenBank/DDBJ whole genome shotgun (WGS) entry which is preliminary data.</text>
</comment>
<dbReference type="SMART" id="SM00667">
    <property type="entry name" value="LisH"/>
    <property type="match status" value="1"/>
</dbReference>
<keyword evidence="11" id="KW-1185">Reference proteome</keyword>
<dbReference type="GO" id="GO:0046695">
    <property type="term" value="C:SLIK (SAGA-like) complex"/>
    <property type="evidence" value="ECO:0007669"/>
    <property type="project" value="EnsemblFungi"/>
</dbReference>
<dbReference type="PROSITE" id="PS50082">
    <property type="entry name" value="WD_REPEATS_2"/>
    <property type="match status" value="6"/>
</dbReference>
<dbReference type="InterPro" id="IPR020472">
    <property type="entry name" value="WD40_PAC1"/>
</dbReference>
<dbReference type="GO" id="GO:0042802">
    <property type="term" value="F:identical protein binding"/>
    <property type="evidence" value="ECO:0007669"/>
    <property type="project" value="EnsemblFungi"/>
</dbReference>
<dbReference type="PROSITE" id="PS50896">
    <property type="entry name" value="LISH"/>
    <property type="match status" value="1"/>
</dbReference>
<dbReference type="GO" id="GO:0060090">
    <property type="term" value="F:molecular adaptor activity"/>
    <property type="evidence" value="ECO:0007669"/>
    <property type="project" value="EnsemblFungi"/>
</dbReference>
<protein>
    <recommendedName>
        <fullName evidence="9">TFIID subunit TAF5 NTD2 domain-containing protein</fullName>
    </recommendedName>
</protein>
<dbReference type="GO" id="GO:0005669">
    <property type="term" value="C:transcription factor TFIID complex"/>
    <property type="evidence" value="ECO:0007669"/>
    <property type="project" value="EnsemblFungi"/>
</dbReference>
<dbReference type="OrthoDB" id="10266330at2759"/>
<dbReference type="GO" id="GO:0006367">
    <property type="term" value="P:transcription initiation at RNA polymerase II promoter"/>
    <property type="evidence" value="ECO:0007669"/>
    <property type="project" value="TreeGrafter"/>
</dbReference>
<accession>A0A1B7SL49</accession>
<dbReference type="GO" id="GO:0043130">
    <property type="term" value="F:ubiquitin binding"/>
    <property type="evidence" value="ECO:0007669"/>
    <property type="project" value="EnsemblFungi"/>
</dbReference>
<comment type="similarity">
    <text evidence="2">Belongs to the WD repeat TAF5 family.</text>
</comment>
<dbReference type="EMBL" id="JAEUBD010000983">
    <property type="protein sequence ID" value="KAH3669773.1"/>
    <property type="molecule type" value="Genomic_DNA"/>
</dbReference>
<dbReference type="Pfam" id="PF00400">
    <property type="entry name" value="WD40"/>
    <property type="match status" value="6"/>
</dbReference>
<dbReference type="Pfam" id="PF08513">
    <property type="entry name" value="LisH"/>
    <property type="match status" value="1"/>
</dbReference>
<dbReference type="GO" id="GO:0006325">
    <property type="term" value="P:chromatin organization"/>
    <property type="evidence" value="ECO:0007669"/>
    <property type="project" value="EnsemblFungi"/>
</dbReference>
<evidence type="ECO:0000256" key="6">
    <source>
        <dbReference type="ARBA" id="ARBA00023163"/>
    </source>
</evidence>
<comment type="subcellular location">
    <subcellularLocation>
        <location evidence="1">Nucleus</location>
    </subcellularLocation>
</comment>
<dbReference type="Gene3D" id="2.130.10.10">
    <property type="entry name" value="YVTN repeat-like/Quinoprotein amine dehydrogenase"/>
    <property type="match status" value="2"/>
</dbReference>
<dbReference type="InterPro" id="IPR037264">
    <property type="entry name" value="TFIID_NTD2_sf"/>
</dbReference>
<dbReference type="InterPro" id="IPR001680">
    <property type="entry name" value="WD40_rpt"/>
</dbReference>
<dbReference type="InterPro" id="IPR019775">
    <property type="entry name" value="WD40_repeat_CS"/>
</dbReference>
<dbReference type="Pfam" id="PF04494">
    <property type="entry name" value="TFIID_NTD2"/>
    <property type="match status" value="1"/>
</dbReference>
<gene>
    <name evidence="10" type="ORF">OGATHE_002585</name>
</gene>
<feature type="domain" description="TFIID subunit TAF5 NTD2" evidence="9">
    <location>
        <begin position="128"/>
        <end position="258"/>
    </location>
</feature>
<evidence type="ECO:0000256" key="3">
    <source>
        <dbReference type="ARBA" id="ARBA00022574"/>
    </source>
</evidence>
<keyword evidence="3" id="KW-0853">WD repeat</keyword>
<dbReference type="InterPro" id="IPR015943">
    <property type="entry name" value="WD40/YVTN_repeat-like_dom_sf"/>
</dbReference>
<reference evidence="10" key="2">
    <citation type="submission" date="2021-01" db="EMBL/GenBank/DDBJ databases">
        <authorList>
            <person name="Schikora-Tamarit M.A."/>
        </authorList>
    </citation>
    <scope>NUCLEOTIDE SEQUENCE</scope>
    <source>
        <strain evidence="10">NCAIM Y.01608</strain>
    </source>
</reference>
<sequence>MTGPIKEENDPQNLTRAAQGQEWSDPRAAQQARAAGSTNVAQGQQQFSQADLNRIVLEYLNKKGYHQTEATLRNEATKIPGAPTIPVSPATTNFQKPETIVSNRSNIHFQQQQYLHQQNASRQRQFDEDPQMFGRAYLLYRSWCENSLEMYKYELEKFLYPIFVQSYLTLIQRGDVNDARSFFEKFHSDHLLSHSYEIRSLAGISLPDHLEENEIARLFKTEKYHVNVSKVSMNLILSFLNENEAIGGGIIVRIINNTMSITTQVEVTSQEEEGNGEHTEGIAAIYQLLNDESHRPKKDTESSEVFNSKAVKLGKLPDDPEFVKELEAELQQKDEAQKDQNPEKTLMEEYEENFKVDPAGEDTPARESLPLPQKTAFDLKREITKIQDSRAKVKLNAVQASLPSTCMYTFHNTNNDMTCVEFNDDSTIVAGGFQDSFIKLWSIDGSPLKSVLRNDPYDQSVDGCRRLIGHSGAVYGLSFSPDNHYLLSSSEDKTVRLWSMDTYTSLVSYKGHNSPVWDVKFSPMGHYFATASHDQTARLWSCDHIYPLRIFAGHLNDVDVVEFHPNSTYLFTGSSDKTVRMWDIARGESVRIFIGHNMPVNALAVSPDGRWLATAGEDSVINMFDIASGRKLKSMRGHGRCSIYSLAFSKDGSVLVSSGSDNSVRVWDVKKGTMESNNPQPEKFTLESVLAAKNGDGGQPADTQDQRYQRRQEEMRKRKEFAATQDHMAVYFTRKTPVYKVHFTRRNLCLAAGVFNG</sequence>
<dbReference type="GO" id="GO:0000124">
    <property type="term" value="C:SAGA complex"/>
    <property type="evidence" value="ECO:0007669"/>
    <property type="project" value="EnsemblFungi"/>
</dbReference>
<dbReference type="GO" id="GO:0045944">
    <property type="term" value="P:positive regulation of transcription by RNA polymerase II"/>
    <property type="evidence" value="ECO:0007669"/>
    <property type="project" value="EnsemblFungi"/>
</dbReference>
<dbReference type="PROSITE" id="PS50294">
    <property type="entry name" value="WD_REPEATS_REGION"/>
    <property type="match status" value="5"/>
</dbReference>
<dbReference type="PROSITE" id="PS00678">
    <property type="entry name" value="WD_REPEATS_1"/>
    <property type="match status" value="2"/>
</dbReference>
<proteinExistence type="inferred from homology"/>
<reference evidence="10" key="1">
    <citation type="journal article" date="2021" name="Open Biol.">
        <title>Shared evolutionary footprints suggest mitochondrial oxidative damage underlies multiple complex I losses in fungi.</title>
        <authorList>
            <person name="Schikora-Tamarit M.A."/>
            <person name="Marcet-Houben M."/>
            <person name="Nosek J."/>
            <person name="Gabaldon T."/>
        </authorList>
    </citation>
    <scope>NUCLEOTIDE SEQUENCE</scope>
    <source>
        <strain evidence="10">NCAIM Y.01608</strain>
    </source>
</reference>
<dbReference type="CDD" id="cd00200">
    <property type="entry name" value="WD40"/>
    <property type="match status" value="1"/>
</dbReference>
<evidence type="ECO:0000313" key="11">
    <source>
        <dbReference type="Proteomes" id="UP000788993"/>
    </source>
</evidence>
<keyword evidence="7" id="KW-0539">Nucleus</keyword>
<dbReference type="InterPro" id="IPR006594">
    <property type="entry name" value="LisH"/>
</dbReference>
<dbReference type="RefSeq" id="XP_018212016.1">
    <property type="nucleotide sequence ID" value="XM_018357969.1"/>
</dbReference>
<dbReference type="SMART" id="SM00320">
    <property type="entry name" value="WD40"/>
    <property type="match status" value="6"/>
</dbReference>
<dbReference type="PRINTS" id="PR00320">
    <property type="entry name" value="GPROTEINBRPT"/>
</dbReference>
<evidence type="ECO:0000256" key="4">
    <source>
        <dbReference type="ARBA" id="ARBA00022737"/>
    </source>
</evidence>
<feature type="region of interest" description="Disordered" evidence="8">
    <location>
        <begin position="1"/>
        <end position="32"/>
    </location>
</feature>
<keyword evidence="5" id="KW-0805">Transcription regulation</keyword>
<dbReference type="AlphaFoldDB" id="A0A1B7SL49"/>
<keyword evidence="6" id="KW-0804">Transcription</keyword>
<evidence type="ECO:0000259" key="9">
    <source>
        <dbReference type="Pfam" id="PF04494"/>
    </source>
</evidence>
<dbReference type="CDD" id="cd08044">
    <property type="entry name" value="TAF5_NTD2"/>
    <property type="match status" value="1"/>
</dbReference>
<evidence type="ECO:0000256" key="8">
    <source>
        <dbReference type="SAM" id="MobiDB-lite"/>
    </source>
</evidence>
<feature type="compositionally biased region" description="Polar residues" evidence="8">
    <location>
        <begin position="11"/>
        <end position="22"/>
    </location>
</feature>
<dbReference type="SUPFAM" id="SSF50978">
    <property type="entry name" value="WD40 repeat-like"/>
    <property type="match status" value="1"/>
</dbReference>
<evidence type="ECO:0000256" key="1">
    <source>
        <dbReference type="ARBA" id="ARBA00004123"/>
    </source>
</evidence>
<dbReference type="Gene3D" id="1.25.40.500">
    <property type="entry name" value="TFIID subunit TAF5, NTD2 domain"/>
    <property type="match status" value="1"/>
</dbReference>
<dbReference type="PANTHER" id="PTHR19879:SF1">
    <property type="entry name" value="CANNONBALL-RELATED"/>
    <property type="match status" value="1"/>
</dbReference>
<dbReference type="Proteomes" id="UP000788993">
    <property type="component" value="Unassembled WGS sequence"/>
</dbReference>
<dbReference type="GO" id="GO:0016251">
    <property type="term" value="F:RNA polymerase II general transcription initiation factor activity"/>
    <property type="evidence" value="ECO:0007669"/>
    <property type="project" value="TreeGrafter"/>
</dbReference>
<name>A0A1B7SL49_9ASCO</name>
<evidence type="ECO:0000256" key="5">
    <source>
        <dbReference type="ARBA" id="ARBA00023015"/>
    </source>
</evidence>
<evidence type="ECO:0000256" key="2">
    <source>
        <dbReference type="ARBA" id="ARBA00009435"/>
    </source>
</evidence>
<dbReference type="InterPro" id="IPR036322">
    <property type="entry name" value="WD40_repeat_dom_sf"/>
</dbReference>
<dbReference type="GO" id="GO:0003682">
    <property type="term" value="F:chromatin binding"/>
    <property type="evidence" value="ECO:0007669"/>
    <property type="project" value="EnsemblFungi"/>
</dbReference>
<dbReference type="PANTHER" id="PTHR19879">
    <property type="entry name" value="TRANSCRIPTION INITIATION FACTOR TFIID"/>
    <property type="match status" value="1"/>
</dbReference>
<dbReference type="InterPro" id="IPR007582">
    <property type="entry name" value="TFIID_NTD2"/>
</dbReference>
<keyword evidence="4" id="KW-0677">Repeat</keyword>
<organism evidence="10 11">
    <name type="scientific">Ogataea polymorpha</name>
    <dbReference type="NCBI Taxonomy" id="460523"/>
    <lineage>
        <taxon>Eukaryota</taxon>
        <taxon>Fungi</taxon>
        <taxon>Dikarya</taxon>
        <taxon>Ascomycota</taxon>
        <taxon>Saccharomycotina</taxon>
        <taxon>Pichiomycetes</taxon>
        <taxon>Pichiales</taxon>
        <taxon>Pichiaceae</taxon>
        <taxon>Ogataea</taxon>
    </lineage>
</organism>
<evidence type="ECO:0000256" key="7">
    <source>
        <dbReference type="ARBA" id="ARBA00023242"/>
    </source>
</evidence>
<dbReference type="SUPFAM" id="SSF160897">
    <property type="entry name" value="Taf5 N-terminal domain-like"/>
    <property type="match status" value="1"/>
</dbReference>
<evidence type="ECO:0000313" key="10">
    <source>
        <dbReference type="EMBL" id="KAH3669773.1"/>
    </source>
</evidence>